<dbReference type="RefSeq" id="WP_014825114.1">
    <property type="nucleotide sequence ID" value="NC_018066.1"/>
</dbReference>
<protein>
    <submittedName>
        <fullName evidence="1">Uncharacterized protein</fullName>
    </submittedName>
</protein>
<gene>
    <name evidence="1" type="ordered locus">Desaci_4777</name>
</gene>
<evidence type="ECO:0000313" key="1">
    <source>
        <dbReference type="EMBL" id="AFM43602.1"/>
    </source>
</evidence>
<name>I4DCS8_DESAJ</name>
<sequence length="103" mass="12090">MTVPVAEDLSLNNANGIILSVKLNESVFEVKISEAQLLKLDEEIADILEPKRVFEKRLKELKKFKREAYMDFQREKDPDLKEQRLKLYVEAKQLVNDLEQGRE</sequence>
<dbReference type="Proteomes" id="UP000002892">
    <property type="component" value="Plasmid pDESACI.01"/>
</dbReference>
<keyword evidence="2" id="KW-1185">Reference proteome</keyword>
<geneLocation type="plasmid" evidence="1 2">
    <name>pDESACI.01</name>
</geneLocation>
<proteinExistence type="predicted"/>
<dbReference type="HOGENOM" id="CLU_2259181_0_0_9"/>
<evidence type="ECO:0000313" key="2">
    <source>
        <dbReference type="Proteomes" id="UP000002892"/>
    </source>
</evidence>
<keyword evidence="1" id="KW-0614">Plasmid</keyword>
<dbReference type="AlphaFoldDB" id="I4DCS8"/>
<reference evidence="2" key="1">
    <citation type="journal article" date="2012" name="J. Bacteriol.">
        <title>Complete genome sequences of Desulfosporosinus orientis DSM765T, Desulfosporosinus youngiae DSM17734T, Desulfosporosinus meridiei DSM13257T, and Desulfosporosinus acidiphilus DSM22704T.</title>
        <authorList>
            <person name="Pester M."/>
            <person name="Brambilla E."/>
            <person name="Alazard D."/>
            <person name="Rattei T."/>
            <person name="Weinmaier T."/>
            <person name="Han J."/>
            <person name="Lucas S."/>
            <person name="Lapidus A."/>
            <person name="Cheng J.F."/>
            <person name="Goodwin L."/>
            <person name="Pitluck S."/>
            <person name="Peters L."/>
            <person name="Ovchinnikova G."/>
            <person name="Teshima H."/>
            <person name="Detter J.C."/>
            <person name="Han C.S."/>
            <person name="Tapia R."/>
            <person name="Land M.L."/>
            <person name="Hauser L."/>
            <person name="Kyrpides N.C."/>
            <person name="Ivanova N.N."/>
            <person name="Pagani I."/>
            <person name="Huntmann M."/>
            <person name="Wei C.L."/>
            <person name="Davenport K.W."/>
            <person name="Daligault H."/>
            <person name="Chain P.S."/>
            <person name="Chen A."/>
            <person name="Mavromatis K."/>
            <person name="Markowitz V."/>
            <person name="Szeto E."/>
            <person name="Mikhailova N."/>
            <person name="Pati A."/>
            <person name="Wagner M."/>
            <person name="Woyke T."/>
            <person name="Ollivier B."/>
            <person name="Klenk H.P."/>
            <person name="Spring S."/>
            <person name="Loy A."/>
        </authorList>
    </citation>
    <scope>NUCLEOTIDE SEQUENCE [LARGE SCALE GENOMIC DNA]</scope>
    <source>
        <strain evidence="2">DSM 22704 / JCM 16185 / SJ4</strain>
    </source>
</reference>
<accession>I4DCS8</accession>
<organism evidence="1 2">
    <name type="scientific">Desulfosporosinus acidiphilus (strain DSM 22704 / JCM 16185 / SJ4)</name>
    <dbReference type="NCBI Taxonomy" id="646529"/>
    <lineage>
        <taxon>Bacteria</taxon>
        <taxon>Bacillati</taxon>
        <taxon>Bacillota</taxon>
        <taxon>Clostridia</taxon>
        <taxon>Eubacteriales</taxon>
        <taxon>Desulfitobacteriaceae</taxon>
        <taxon>Desulfosporosinus</taxon>
    </lineage>
</organism>
<dbReference type="KEGG" id="dai:Desaci_4777"/>
<dbReference type="EMBL" id="CP003640">
    <property type="protein sequence ID" value="AFM43602.1"/>
    <property type="molecule type" value="Genomic_DNA"/>
</dbReference>